<protein>
    <submittedName>
        <fullName evidence="1">Transcriptional activator of ethanol catabolism AlcS</fullName>
    </submittedName>
</protein>
<reference evidence="1" key="2">
    <citation type="journal article" date="2023" name="IMA Fungus">
        <title>Comparative genomic study of the Penicillium genus elucidates a diverse pangenome and 15 lateral gene transfer events.</title>
        <authorList>
            <person name="Petersen C."/>
            <person name="Sorensen T."/>
            <person name="Nielsen M.R."/>
            <person name="Sondergaard T.E."/>
            <person name="Sorensen J.L."/>
            <person name="Fitzpatrick D.A."/>
            <person name="Frisvad J.C."/>
            <person name="Nielsen K.L."/>
        </authorList>
    </citation>
    <scope>NUCLEOTIDE SEQUENCE</scope>
    <source>
        <strain evidence="1">IBT 26290</strain>
    </source>
</reference>
<dbReference type="EMBL" id="JAPQKN010000002">
    <property type="protein sequence ID" value="KAJ5168030.1"/>
    <property type="molecule type" value="Genomic_DNA"/>
</dbReference>
<dbReference type="AlphaFoldDB" id="A0A9W9I523"/>
<evidence type="ECO:0000313" key="1">
    <source>
        <dbReference type="EMBL" id="KAJ5168030.1"/>
    </source>
</evidence>
<name>A0A9W9I523_9EURO</name>
<organism evidence="1 2">
    <name type="scientific">Penicillium canariense</name>
    <dbReference type="NCBI Taxonomy" id="189055"/>
    <lineage>
        <taxon>Eukaryota</taxon>
        <taxon>Fungi</taxon>
        <taxon>Dikarya</taxon>
        <taxon>Ascomycota</taxon>
        <taxon>Pezizomycotina</taxon>
        <taxon>Eurotiomycetes</taxon>
        <taxon>Eurotiomycetidae</taxon>
        <taxon>Eurotiales</taxon>
        <taxon>Aspergillaceae</taxon>
        <taxon>Penicillium</taxon>
    </lineage>
</organism>
<sequence>MVRTLPTARYSSFVTNERAHFSILRAVYGSSMLHLPHLQHPHERLLRGNISYPYARILFPCWLIMASGEWECKLSQVAKEGQCLALNCELHPTVITHASNVDFPFTLPVGDLSQVIRGASDRKTKEV</sequence>
<evidence type="ECO:0000313" key="2">
    <source>
        <dbReference type="Proteomes" id="UP001149163"/>
    </source>
</evidence>
<reference evidence="1" key="1">
    <citation type="submission" date="2022-11" db="EMBL/GenBank/DDBJ databases">
        <authorList>
            <person name="Petersen C."/>
        </authorList>
    </citation>
    <scope>NUCLEOTIDE SEQUENCE</scope>
    <source>
        <strain evidence="1">IBT 26290</strain>
    </source>
</reference>
<keyword evidence="2" id="KW-1185">Reference proteome</keyword>
<dbReference type="RefSeq" id="XP_056544491.1">
    <property type="nucleotide sequence ID" value="XM_056685749.1"/>
</dbReference>
<comment type="caution">
    <text evidence="1">The sequence shown here is derived from an EMBL/GenBank/DDBJ whole genome shotgun (WGS) entry which is preliminary data.</text>
</comment>
<accession>A0A9W9I523</accession>
<gene>
    <name evidence="1" type="ORF">N7482_003624</name>
</gene>
<proteinExistence type="predicted"/>
<dbReference type="Proteomes" id="UP001149163">
    <property type="component" value="Unassembled WGS sequence"/>
</dbReference>
<dbReference type="GeneID" id="81424925"/>